<keyword evidence="2 5" id="KW-0812">Transmembrane</keyword>
<evidence type="ECO:0000259" key="6">
    <source>
        <dbReference type="Pfam" id="PF04116"/>
    </source>
</evidence>
<dbReference type="GO" id="GO:0016491">
    <property type="term" value="F:oxidoreductase activity"/>
    <property type="evidence" value="ECO:0007669"/>
    <property type="project" value="InterPro"/>
</dbReference>
<evidence type="ECO:0000313" key="7">
    <source>
        <dbReference type="EMBL" id="HFK98009.1"/>
    </source>
</evidence>
<dbReference type="PANTHER" id="PTHR11863">
    <property type="entry name" value="STEROL DESATURASE"/>
    <property type="match status" value="1"/>
</dbReference>
<dbReference type="EMBL" id="DSTK01000036">
    <property type="protein sequence ID" value="HFK98009.1"/>
    <property type="molecule type" value="Genomic_DNA"/>
</dbReference>
<evidence type="ECO:0000256" key="5">
    <source>
        <dbReference type="SAM" id="Phobius"/>
    </source>
</evidence>
<dbReference type="GO" id="GO:0008610">
    <property type="term" value="P:lipid biosynthetic process"/>
    <property type="evidence" value="ECO:0007669"/>
    <property type="project" value="InterPro"/>
</dbReference>
<accession>A0A831ZSX0</accession>
<keyword evidence="4 5" id="KW-0472">Membrane</keyword>
<name>A0A831ZSX0_9BACT</name>
<dbReference type="GO" id="GO:0005506">
    <property type="term" value="F:iron ion binding"/>
    <property type="evidence" value="ECO:0007669"/>
    <property type="project" value="InterPro"/>
</dbReference>
<gene>
    <name evidence="7" type="ORF">ENS06_11915</name>
</gene>
<dbReference type="Pfam" id="PF04116">
    <property type="entry name" value="FA_hydroxylase"/>
    <property type="match status" value="1"/>
</dbReference>
<organism evidence="7">
    <name type="scientific">Desulfacinum infernum</name>
    <dbReference type="NCBI Taxonomy" id="35837"/>
    <lineage>
        <taxon>Bacteria</taxon>
        <taxon>Pseudomonadati</taxon>
        <taxon>Thermodesulfobacteriota</taxon>
        <taxon>Syntrophobacteria</taxon>
        <taxon>Syntrophobacterales</taxon>
        <taxon>Syntrophobacteraceae</taxon>
        <taxon>Desulfacinum</taxon>
    </lineage>
</organism>
<keyword evidence="3 5" id="KW-1133">Transmembrane helix</keyword>
<dbReference type="AlphaFoldDB" id="A0A831ZSX0"/>
<reference evidence="7" key="1">
    <citation type="journal article" date="2020" name="mSystems">
        <title>Genome- and Community-Level Interaction Insights into Carbon Utilization and Element Cycling Functions of Hydrothermarchaeota in Hydrothermal Sediment.</title>
        <authorList>
            <person name="Zhou Z."/>
            <person name="Liu Y."/>
            <person name="Xu W."/>
            <person name="Pan J."/>
            <person name="Luo Z.H."/>
            <person name="Li M."/>
        </authorList>
    </citation>
    <scope>NUCLEOTIDE SEQUENCE [LARGE SCALE GENOMIC DNA]</scope>
    <source>
        <strain evidence="7">SpSt-456</strain>
    </source>
</reference>
<dbReference type="InterPro" id="IPR050307">
    <property type="entry name" value="Sterol_Desaturase_Related"/>
</dbReference>
<feature type="domain" description="Fatty acid hydroxylase" evidence="6">
    <location>
        <begin position="91"/>
        <end position="226"/>
    </location>
</feature>
<evidence type="ECO:0000256" key="2">
    <source>
        <dbReference type="ARBA" id="ARBA00022692"/>
    </source>
</evidence>
<comment type="subcellular location">
    <subcellularLocation>
        <location evidence="1">Membrane</location>
    </subcellularLocation>
</comment>
<evidence type="ECO:0000256" key="1">
    <source>
        <dbReference type="ARBA" id="ARBA00004370"/>
    </source>
</evidence>
<proteinExistence type="predicted"/>
<dbReference type="InterPro" id="IPR006694">
    <property type="entry name" value="Fatty_acid_hydroxylase"/>
</dbReference>
<feature type="transmembrane region" description="Helical" evidence="5">
    <location>
        <begin position="7"/>
        <end position="29"/>
    </location>
</feature>
<protein>
    <submittedName>
        <fullName evidence="7">Sterol desaturase family protein</fullName>
    </submittedName>
</protein>
<comment type="caution">
    <text evidence="7">The sequence shown here is derived from an EMBL/GenBank/DDBJ whole genome shotgun (WGS) entry which is preliminary data.</text>
</comment>
<sequence length="273" mass="29940">MDVSQERWIRLGCFAGMLVTMAVLEAAFPRRPRSRPRAERWPANLAMAVLGAVLVRGVLPLVPVEAAALAARKGWGLLNTTGMPPVVAWGAAVMVLDGVIYLQHVLTHAVPTLWRLHMMHHADLDLDCTTGVRFHPVEILLSAGLKTAVAAALGPPAGAVVLFEILLNGTAIFNHANVRLPIPMDRLVRLVLVTPDMHRVHHSVIIRETHSNFGFCLSWWDRLFGTYKAQPEKGHLGMIIGLSQFRDPKGLSLVKLLALPVTGDPGRQPINRH</sequence>
<evidence type="ECO:0000256" key="3">
    <source>
        <dbReference type="ARBA" id="ARBA00022989"/>
    </source>
</evidence>
<dbReference type="GO" id="GO:0016020">
    <property type="term" value="C:membrane"/>
    <property type="evidence" value="ECO:0007669"/>
    <property type="project" value="UniProtKB-SubCell"/>
</dbReference>
<evidence type="ECO:0000256" key="4">
    <source>
        <dbReference type="ARBA" id="ARBA00023136"/>
    </source>
</evidence>